<keyword evidence="1" id="KW-0812">Transmembrane</keyword>
<dbReference type="OrthoDB" id="2166499at2"/>
<keyword evidence="1" id="KW-1133">Transmembrane helix</keyword>
<accession>A0A1H3HY28</accession>
<dbReference type="PROSITE" id="PS51257">
    <property type="entry name" value="PROKAR_LIPOPROTEIN"/>
    <property type="match status" value="1"/>
</dbReference>
<dbReference type="STRING" id="1528.SAMN04488579_1203"/>
<evidence type="ECO:0000313" key="2">
    <source>
        <dbReference type="EMBL" id="SDY20337.1"/>
    </source>
</evidence>
<sequence length="159" mass="17833">MLNEKKKFIIVAVALLLIMLACGVWFALQNRSIDIDPNAGNYESSLKRPENIGQSKILIPGYGEWTMKKGSDTIESVLFNPEGNPCFFKFEIIERDNGDVLYQSRLVPPGQGISPIKLSKTFNEVGTYNVVLKFQSVDLEDQKTNYNGSDVEVKLNVVE</sequence>
<dbReference type="EMBL" id="FNOU01000020">
    <property type="protein sequence ID" value="SDY20337.1"/>
    <property type="molecule type" value="Genomic_DNA"/>
</dbReference>
<reference evidence="3" key="1">
    <citation type="submission" date="2016-10" db="EMBL/GenBank/DDBJ databases">
        <authorList>
            <person name="Varghese N."/>
            <person name="Submissions S."/>
        </authorList>
    </citation>
    <scope>NUCLEOTIDE SEQUENCE [LARGE SCALE GENOMIC DNA]</scope>
    <source>
        <strain evidence="3">VPI 5359</strain>
    </source>
</reference>
<proteinExistence type="predicted"/>
<evidence type="ECO:0000256" key="1">
    <source>
        <dbReference type="SAM" id="Phobius"/>
    </source>
</evidence>
<dbReference type="Proteomes" id="UP000199652">
    <property type="component" value="Unassembled WGS sequence"/>
</dbReference>
<protein>
    <submittedName>
        <fullName evidence="2">Uncharacterized protein</fullName>
    </submittedName>
</protein>
<keyword evidence="1" id="KW-0472">Membrane</keyword>
<gene>
    <name evidence="2" type="ORF">SAMN04488579_1203</name>
</gene>
<dbReference type="RefSeq" id="WP_090246358.1">
    <property type="nucleotide sequence ID" value="NZ_FNOU01000020.1"/>
</dbReference>
<organism evidence="2 3">
    <name type="scientific">Eubacterium barkeri</name>
    <name type="common">Clostridium barkeri</name>
    <dbReference type="NCBI Taxonomy" id="1528"/>
    <lineage>
        <taxon>Bacteria</taxon>
        <taxon>Bacillati</taxon>
        <taxon>Bacillota</taxon>
        <taxon>Clostridia</taxon>
        <taxon>Eubacteriales</taxon>
        <taxon>Eubacteriaceae</taxon>
        <taxon>Eubacterium</taxon>
    </lineage>
</organism>
<name>A0A1H3HY28_EUBBA</name>
<feature type="transmembrane region" description="Helical" evidence="1">
    <location>
        <begin position="7"/>
        <end position="28"/>
    </location>
</feature>
<dbReference type="AlphaFoldDB" id="A0A1H3HY28"/>
<evidence type="ECO:0000313" key="3">
    <source>
        <dbReference type="Proteomes" id="UP000199652"/>
    </source>
</evidence>
<keyword evidence="3" id="KW-1185">Reference proteome</keyword>